<keyword evidence="2" id="KW-0472">Membrane</keyword>
<keyword evidence="2" id="KW-0812">Transmembrane</keyword>
<dbReference type="AlphaFoldDB" id="A0A853CFY3"/>
<protein>
    <submittedName>
        <fullName evidence="4">Uncharacterized protein</fullName>
    </submittedName>
</protein>
<feature type="transmembrane region" description="Helical" evidence="2">
    <location>
        <begin position="175"/>
        <end position="195"/>
    </location>
</feature>
<comment type="caution">
    <text evidence="4">The sequence shown here is derived from an EMBL/GenBank/DDBJ whole genome shotgun (WGS) entry which is preliminary data.</text>
</comment>
<feature type="chain" id="PRO_5032328392" evidence="3">
    <location>
        <begin position="22"/>
        <end position="204"/>
    </location>
</feature>
<evidence type="ECO:0000256" key="1">
    <source>
        <dbReference type="SAM" id="MobiDB-lite"/>
    </source>
</evidence>
<organism evidence="4 5">
    <name type="scientific">Petropleomorpha daqingensis</name>
    <dbReference type="NCBI Taxonomy" id="2026353"/>
    <lineage>
        <taxon>Bacteria</taxon>
        <taxon>Bacillati</taxon>
        <taxon>Actinomycetota</taxon>
        <taxon>Actinomycetes</taxon>
        <taxon>Geodermatophilales</taxon>
        <taxon>Geodermatophilaceae</taxon>
        <taxon>Petropleomorpha</taxon>
    </lineage>
</organism>
<evidence type="ECO:0000313" key="4">
    <source>
        <dbReference type="EMBL" id="NYJ05909.1"/>
    </source>
</evidence>
<keyword evidence="2" id="KW-1133">Transmembrane helix</keyword>
<dbReference type="Proteomes" id="UP000541969">
    <property type="component" value="Unassembled WGS sequence"/>
</dbReference>
<evidence type="ECO:0000256" key="2">
    <source>
        <dbReference type="SAM" id="Phobius"/>
    </source>
</evidence>
<gene>
    <name evidence="4" type="ORF">GGQ55_002187</name>
</gene>
<feature type="region of interest" description="Disordered" evidence="1">
    <location>
        <begin position="137"/>
        <end position="167"/>
    </location>
</feature>
<sequence>MAPLAAGFALIGIAFAPSAAAADDPARPDYAVVSGPSCHPGGVEIRVVDGTVPYTVVLASTRQPDGEDSADLAPGETVLLHTGDVDWGETIDSRLVFTARDGSGATFTDELQDYSFTRPAQEDCAAIAPSLAGVTDAPATVPASSGDRGPQRGDLQVRPAAASQPVAPVNRPPDWALIAAGVSLAGVAGGFAFVATRRRDTPSA</sequence>
<accession>A0A853CFY3</accession>
<dbReference type="RefSeq" id="WP_179716657.1">
    <property type="nucleotide sequence ID" value="NZ_JACBZT010000001.1"/>
</dbReference>
<keyword evidence="3" id="KW-0732">Signal</keyword>
<proteinExistence type="predicted"/>
<reference evidence="4 5" key="1">
    <citation type="submission" date="2020-07" db="EMBL/GenBank/DDBJ databases">
        <title>Sequencing the genomes of 1000 actinobacteria strains.</title>
        <authorList>
            <person name="Klenk H.-P."/>
        </authorList>
    </citation>
    <scope>NUCLEOTIDE SEQUENCE [LARGE SCALE GENOMIC DNA]</scope>
    <source>
        <strain evidence="4 5">DSM 104001</strain>
    </source>
</reference>
<dbReference type="EMBL" id="JACBZT010000001">
    <property type="protein sequence ID" value="NYJ05909.1"/>
    <property type="molecule type" value="Genomic_DNA"/>
</dbReference>
<evidence type="ECO:0000313" key="5">
    <source>
        <dbReference type="Proteomes" id="UP000541969"/>
    </source>
</evidence>
<name>A0A853CFY3_9ACTN</name>
<keyword evidence="5" id="KW-1185">Reference proteome</keyword>
<feature type="signal peptide" evidence="3">
    <location>
        <begin position="1"/>
        <end position="21"/>
    </location>
</feature>
<evidence type="ECO:0000256" key="3">
    <source>
        <dbReference type="SAM" id="SignalP"/>
    </source>
</evidence>